<organism evidence="1 2">
    <name type="scientific">Elysia chlorotica</name>
    <name type="common">Eastern emerald elysia</name>
    <name type="synonym">Sea slug</name>
    <dbReference type="NCBI Taxonomy" id="188477"/>
    <lineage>
        <taxon>Eukaryota</taxon>
        <taxon>Metazoa</taxon>
        <taxon>Spiralia</taxon>
        <taxon>Lophotrochozoa</taxon>
        <taxon>Mollusca</taxon>
        <taxon>Gastropoda</taxon>
        <taxon>Heterobranchia</taxon>
        <taxon>Euthyneura</taxon>
        <taxon>Panpulmonata</taxon>
        <taxon>Sacoglossa</taxon>
        <taxon>Placobranchoidea</taxon>
        <taxon>Plakobranchidae</taxon>
        <taxon>Elysia</taxon>
    </lineage>
</organism>
<dbReference type="AlphaFoldDB" id="A0A3S1ARD0"/>
<name>A0A3S1ARD0_ELYCH</name>
<evidence type="ECO:0000313" key="2">
    <source>
        <dbReference type="Proteomes" id="UP000271974"/>
    </source>
</evidence>
<keyword evidence="2" id="KW-1185">Reference proteome</keyword>
<dbReference type="Pfam" id="PF09612">
    <property type="entry name" value="HtrL_YibB"/>
    <property type="match status" value="1"/>
</dbReference>
<accession>A0A3S1ARD0</accession>
<sequence length="338" mass="38493">MMGTFININYLPEDSFVSVQDVLTCPDPSDDPDFYSGREDADDVTIVTMFLNIGSIYSTKLYFFKVMSSQVEDYHSWLHSWGKIKNRVVAFFDDETFIRSFKLYRSHLPKELTTVLKISKDDLPAFRSKERVRQILEDPQFIPSYDPDYTCTMDAKYDALDMALTGGHVKTKYVAWMDLGLFRKVKPTDPTFSLAPPPGLNTSRVGVSQVTARKAVESLSETEIYRKNIVWVAGGFLIATRPIMSQFIINYREVSAHLKLRGLADTDQQVLASMYSPTEQGKYDIQLTTYSCPRGAFGLFGYKYLYFCLPYICKASSECKARAAAHYVSPDELSHVVR</sequence>
<protein>
    <submittedName>
        <fullName evidence="1">Uncharacterized protein</fullName>
    </submittedName>
</protein>
<dbReference type="OrthoDB" id="411632at2759"/>
<comment type="caution">
    <text evidence="1">The sequence shown here is derived from an EMBL/GenBank/DDBJ whole genome shotgun (WGS) entry which is preliminary data.</text>
</comment>
<proteinExistence type="predicted"/>
<reference evidence="1 2" key="1">
    <citation type="submission" date="2019-01" db="EMBL/GenBank/DDBJ databases">
        <title>A draft genome assembly of the solar-powered sea slug Elysia chlorotica.</title>
        <authorList>
            <person name="Cai H."/>
            <person name="Li Q."/>
            <person name="Fang X."/>
            <person name="Li J."/>
            <person name="Curtis N.E."/>
            <person name="Altenburger A."/>
            <person name="Shibata T."/>
            <person name="Feng M."/>
            <person name="Maeda T."/>
            <person name="Schwartz J.A."/>
            <person name="Shigenobu S."/>
            <person name="Lundholm N."/>
            <person name="Nishiyama T."/>
            <person name="Yang H."/>
            <person name="Hasebe M."/>
            <person name="Li S."/>
            <person name="Pierce S.K."/>
            <person name="Wang J."/>
        </authorList>
    </citation>
    <scope>NUCLEOTIDE SEQUENCE [LARGE SCALE GENOMIC DNA]</scope>
    <source>
        <strain evidence="1">EC2010</strain>
        <tissue evidence="1">Whole organism of an adult</tissue>
    </source>
</reference>
<gene>
    <name evidence="1" type="ORF">EGW08_022271</name>
</gene>
<dbReference type="Proteomes" id="UP000271974">
    <property type="component" value="Unassembled WGS sequence"/>
</dbReference>
<dbReference type="EMBL" id="RQTK01001525">
    <property type="protein sequence ID" value="RUS69963.1"/>
    <property type="molecule type" value="Genomic_DNA"/>
</dbReference>
<dbReference type="InterPro" id="IPR011735">
    <property type="entry name" value="WlaTC/HtrL_glycosyltransf"/>
</dbReference>
<evidence type="ECO:0000313" key="1">
    <source>
        <dbReference type="EMBL" id="RUS69963.1"/>
    </source>
</evidence>